<dbReference type="PANTHER" id="PTHR45947">
    <property type="entry name" value="SULFOQUINOVOSYL TRANSFERASE SQD2"/>
    <property type="match status" value="1"/>
</dbReference>
<dbReference type="GO" id="GO:0016757">
    <property type="term" value="F:glycosyltransferase activity"/>
    <property type="evidence" value="ECO:0007669"/>
    <property type="project" value="UniProtKB-KW"/>
</dbReference>
<sequence>MDRLELSVEANKCKQKILILRGSSQYVSPKTYNVQEIGLAKALVRLGWKVLIISSGPKELTMKLDENIDWIELERKGKTIGWPQGSLRIIEQFQPDIIQCQDITNPATYQALISKIKLGTPLVFSLGEYKTNGHIKSLFTKITAKAIKNHVSAVLCKTKSSMEFSNSLGLSSNFYAPVGIDENVYVRRENLDDWWINEIENRRNNGEYILCHVGRLDKHDNIEFIFKIMKNLPKKFTLVLIGEPKSYANKLIDDDIKDRVIVTGAVPNKYIGIALSNSDLYLACSEYEIFGMSAAESIFHGCPVLGYSTGGIREIIQHETNGWLLSRREPNEWATMINKLFNTDQISHAKRGCAETGKSLTWNSRATVYNQIYRDVLR</sequence>
<dbReference type="SUPFAM" id="SSF53756">
    <property type="entry name" value="UDP-Glycosyltransferase/glycogen phosphorylase"/>
    <property type="match status" value="1"/>
</dbReference>
<evidence type="ECO:0000313" key="3">
    <source>
        <dbReference type="EMBL" id="MFB9760927.1"/>
    </source>
</evidence>
<evidence type="ECO:0000259" key="1">
    <source>
        <dbReference type="Pfam" id="PF00534"/>
    </source>
</evidence>
<dbReference type="InterPro" id="IPR001296">
    <property type="entry name" value="Glyco_trans_1"/>
</dbReference>
<evidence type="ECO:0000259" key="2">
    <source>
        <dbReference type="Pfam" id="PF13477"/>
    </source>
</evidence>
<feature type="domain" description="Glycosyltransferase subfamily 4-like N-terminal" evidence="2">
    <location>
        <begin position="39"/>
        <end position="146"/>
    </location>
</feature>
<dbReference type="Gene3D" id="3.40.50.2000">
    <property type="entry name" value="Glycogen Phosphorylase B"/>
    <property type="match status" value="2"/>
</dbReference>
<name>A0ABV5WKJ5_9BACI</name>
<dbReference type="PANTHER" id="PTHR45947:SF3">
    <property type="entry name" value="SULFOQUINOVOSYL TRANSFERASE SQD2"/>
    <property type="match status" value="1"/>
</dbReference>
<keyword evidence="3" id="KW-0328">Glycosyltransferase</keyword>
<organism evidence="3 4">
    <name type="scientific">Ectobacillus funiculus</name>
    <dbReference type="NCBI Taxonomy" id="137993"/>
    <lineage>
        <taxon>Bacteria</taxon>
        <taxon>Bacillati</taxon>
        <taxon>Bacillota</taxon>
        <taxon>Bacilli</taxon>
        <taxon>Bacillales</taxon>
        <taxon>Bacillaceae</taxon>
        <taxon>Ectobacillus</taxon>
    </lineage>
</organism>
<dbReference type="RefSeq" id="WP_379951202.1">
    <property type="nucleotide sequence ID" value="NZ_JBHMAF010000180.1"/>
</dbReference>
<dbReference type="EC" id="2.4.-.-" evidence="3"/>
<keyword evidence="3" id="KW-0808">Transferase</keyword>
<proteinExistence type="predicted"/>
<evidence type="ECO:0000313" key="4">
    <source>
        <dbReference type="Proteomes" id="UP001589609"/>
    </source>
</evidence>
<comment type="caution">
    <text evidence="3">The sequence shown here is derived from an EMBL/GenBank/DDBJ whole genome shotgun (WGS) entry which is preliminary data.</text>
</comment>
<accession>A0ABV5WKJ5</accession>
<dbReference type="CDD" id="cd03801">
    <property type="entry name" value="GT4_PimA-like"/>
    <property type="match status" value="1"/>
</dbReference>
<gene>
    <name evidence="3" type="ORF">ACFFMS_21880</name>
</gene>
<dbReference type="Proteomes" id="UP001589609">
    <property type="component" value="Unassembled WGS sequence"/>
</dbReference>
<reference evidence="3 4" key="1">
    <citation type="submission" date="2024-09" db="EMBL/GenBank/DDBJ databases">
        <authorList>
            <person name="Sun Q."/>
            <person name="Mori K."/>
        </authorList>
    </citation>
    <scope>NUCLEOTIDE SEQUENCE [LARGE SCALE GENOMIC DNA]</scope>
    <source>
        <strain evidence="3 4">JCM 11201</strain>
    </source>
</reference>
<dbReference type="InterPro" id="IPR028098">
    <property type="entry name" value="Glyco_trans_4-like_N"/>
</dbReference>
<dbReference type="InterPro" id="IPR050194">
    <property type="entry name" value="Glycosyltransferase_grp1"/>
</dbReference>
<dbReference type="Pfam" id="PF00534">
    <property type="entry name" value="Glycos_transf_1"/>
    <property type="match status" value="1"/>
</dbReference>
<protein>
    <submittedName>
        <fullName evidence="3">Glycosyltransferase family 4 protein</fullName>
        <ecNumber evidence="3">2.4.-.-</ecNumber>
    </submittedName>
</protein>
<dbReference type="Pfam" id="PF13477">
    <property type="entry name" value="Glyco_trans_4_2"/>
    <property type="match status" value="1"/>
</dbReference>
<dbReference type="EMBL" id="JBHMAF010000180">
    <property type="protein sequence ID" value="MFB9760927.1"/>
    <property type="molecule type" value="Genomic_DNA"/>
</dbReference>
<feature type="domain" description="Glycosyl transferase family 1" evidence="1">
    <location>
        <begin position="200"/>
        <end position="344"/>
    </location>
</feature>
<keyword evidence="4" id="KW-1185">Reference proteome</keyword>